<dbReference type="EMBL" id="CAJVQC010018126">
    <property type="protein sequence ID" value="CAG8690909.1"/>
    <property type="molecule type" value="Genomic_DNA"/>
</dbReference>
<protein>
    <submittedName>
        <fullName evidence="1">13627_t:CDS:1</fullName>
    </submittedName>
</protein>
<evidence type="ECO:0000313" key="2">
    <source>
        <dbReference type="Proteomes" id="UP000789920"/>
    </source>
</evidence>
<organism evidence="1 2">
    <name type="scientific">Racocetra persica</name>
    <dbReference type="NCBI Taxonomy" id="160502"/>
    <lineage>
        <taxon>Eukaryota</taxon>
        <taxon>Fungi</taxon>
        <taxon>Fungi incertae sedis</taxon>
        <taxon>Mucoromycota</taxon>
        <taxon>Glomeromycotina</taxon>
        <taxon>Glomeromycetes</taxon>
        <taxon>Diversisporales</taxon>
        <taxon>Gigasporaceae</taxon>
        <taxon>Racocetra</taxon>
    </lineage>
</organism>
<keyword evidence="2" id="KW-1185">Reference proteome</keyword>
<evidence type="ECO:0000313" key="1">
    <source>
        <dbReference type="EMBL" id="CAG8690909.1"/>
    </source>
</evidence>
<gene>
    <name evidence="1" type="ORF">RPERSI_LOCUS9545</name>
</gene>
<feature type="non-terminal residue" evidence="1">
    <location>
        <position position="1"/>
    </location>
</feature>
<feature type="non-terminal residue" evidence="1">
    <location>
        <position position="155"/>
    </location>
</feature>
<comment type="caution">
    <text evidence="1">The sequence shown here is derived from an EMBL/GenBank/DDBJ whole genome shotgun (WGS) entry which is preliminary data.</text>
</comment>
<dbReference type="Proteomes" id="UP000789920">
    <property type="component" value="Unassembled WGS sequence"/>
</dbReference>
<proteinExistence type="predicted"/>
<name>A0ACA9P7S7_9GLOM</name>
<reference evidence="1" key="1">
    <citation type="submission" date="2021-06" db="EMBL/GenBank/DDBJ databases">
        <authorList>
            <person name="Kallberg Y."/>
            <person name="Tangrot J."/>
            <person name="Rosling A."/>
        </authorList>
    </citation>
    <scope>NUCLEOTIDE SEQUENCE</scope>
    <source>
        <strain evidence="1">MA461A</strain>
    </source>
</reference>
<accession>A0ACA9P7S7</accession>
<sequence>RTDSNNKNFDDSANSLDNNNSDNPDKEYNPIARSSNFLNKQKEVDKKGAKINKEKQKKVSKKEAKIDKVKQRKIVDKYQLTFKKNYLLVSINPCLILEEETSKVSSHQKSNISAFDINYQDPNADDTEIIETLANTEIFLQYILEPKELEDQKKE</sequence>